<dbReference type="EMBL" id="VKAC01000020">
    <property type="protein sequence ID" value="TXR51619.1"/>
    <property type="molecule type" value="Genomic_DNA"/>
</dbReference>
<dbReference type="InterPro" id="IPR036812">
    <property type="entry name" value="NAD(P)_OxRdtase_dom_sf"/>
</dbReference>
<dbReference type="Gene3D" id="3.20.20.100">
    <property type="entry name" value="NADP-dependent oxidoreductase domain"/>
    <property type="match status" value="1"/>
</dbReference>
<dbReference type="PANTHER" id="PTHR42686:SF1">
    <property type="entry name" value="GH17980P-RELATED"/>
    <property type="match status" value="1"/>
</dbReference>
<accession>A0A5C8Z2Y5</accession>
<organism evidence="2 3">
    <name type="scientific">Quadrisphaera setariae</name>
    <dbReference type="NCBI Taxonomy" id="2593304"/>
    <lineage>
        <taxon>Bacteria</taxon>
        <taxon>Bacillati</taxon>
        <taxon>Actinomycetota</taxon>
        <taxon>Actinomycetes</taxon>
        <taxon>Kineosporiales</taxon>
        <taxon>Kineosporiaceae</taxon>
        <taxon>Quadrisphaera</taxon>
    </lineage>
</organism>
<dbReference type="OrthoDB" id="9768851at2"/>
<comment type="caution">
    <text evidence="2">The sequence shown here is derived from an EMBL/GenBank/DDBJ whole genome shotgun (WGS) entry which is preliminary data.</text>
</comment>
<sequence length="310" mass="32764">MQLSPLGTTGLQVSQVALGTAPLGGGLFGDCDEQQAERVVHEALDLGITLVDTSPYYGDAEERLGRALRGGRRDRVVLATKAGRYGSDDFDVSAARIRSSLQRSLDLLRTDHVDVFQLHDVEFVPLEQIREVAVPALLALREEGLVRAVGVTGYPVETICALVEEFDLDVVLTYAHATLLDDSLMTRVLPVAEANGTAVMNAAAVSLGLLTPSGGSMAADHPASPVIREAAAAVVALCQREGVDVAQLANQYSIQRSGAATTVIGTRKPANVRAAVEAAGEPIDEELLAEVLALRPPADQRTWPAGGWRG</sequence>
<dbReference type="Proteomes" id="UP000321234">
    <property type="component" value="Unassembled WGS sequence"/>
</dbReference>
<dbReference type="PRINTS" id="PR00069">
    <property type="entry name" value="ALDKETRDTASE"/>
</dbReference>
<dbReference type="Pfam" id="PF00248">
    <property type="entry name" value="Aldo_ket_red"/>
    <property type="match status" value="1"/>
</dbReference>
<proteinExistence type="predicted"/>
<dbReference type="InterPro" id="IPR020471">
    <property type="entry name" value="AKR"/>
</dbReference>
<reference evidence="2 3" key="1">
    <citation type="submission" date="2019-07" db="EMBL/GenBank/DDBJ databases">
        <title>Quadrisphaera sp. strain DD2A genome sequencing and assembly.</title>
        <authorList>
            <person name="Kim I."/>
        </authorList>
    </citation>
    <scope>NUCLEOTIDE SEQUENCE [LARGE SCALE GENOMIC DNA]</scope>
    <source>
        <strain evidence="2 3">DD2A</strain>
    </source>
</reference>
<evidence type="ECO:0000259" key="1">
    <source>
        <dbReference type="Pfam" id="PF00248"/>
    </source>
</evidence>
<feature type="domain" description="NADP-dependent oxidoreductase" evidence="1">
    <location>
        <begin position="16"/>
        <end position="291"/>
    </location>
</feature>
<dbReference type="GO" id="GO:0005829">
    <property type="term" value="C:cytosol"/>
    <property type="evidence" value="ECO:0007669"/>
    <property type="project" value="TreeGrafter"/>
</dbReference>
<dbReference type="InterPro" id="IPR023210">
    <property type="entry name" value="NADP_OxRdtase_dom"/>
</dbReference>
<name>A0A5C8Z2Y5_9ACTN</name>
<evidence type="ECO:0000313" key="3">
    <source>
        <dbReference type="Proteomes" id="UP000321234"/>
    </source>
</evidence>
<dbReference type="RefSeq" id="WP_147928521.1">
    <property type="nucleotide sequence ID" value="NZ_VKAC01000020.1"/>
</dbReference>
<dbReference type="SUPFAM" id="SSF51430">
    <property type="entry name" value="NAD(P)-linked oxidoreductase"/>
    <property type="match status" value="1"/>
</dbReference>
<dbReference type="PANTHER" id="PTHR42686">
    <property type="entry name" value="GH17980P-RELATED"/>
    <property type="match status" value="1"/>
</dbReference>
<protein>
    <recommendedName>
        <fullName evidence="1">NADP-dependent oxidoreductase domain-containing protein</fullName>
    </recommendedName>
</protein>
<gene>
    <name evidence="2" type="ORF">FMM08_22160</name>
</gene>
<evidence type="ECO:0000313" key="2">
    <source>
        <dbReference type="EMBL" id="TXR51619.1"/>
    </source>
</evidence>
<dbReference type="AlphaFoldDB" id="A0A5C8Z2Y5"/>
<dbReference type="GO" id="GO:0016491">
    <property type="term" value="F:oxidoreductase activity"/>
    <property type="evidence" value="ECO:0007669"/>
    <property type="project" value="InterPro"/>
</dbReference>
<keyword evidence="3" id="KW-1185">Reference proteome</keyword>